<dbReference type="NCBIfam" id="TIGR02595">
    <property type="entry name" value="PEP_CTERM"/>
    <property type="match status" value="1"/>
</dbReference>
<name>A0A1U7CUT5_9BACT</name>
<feature type="signal peptide" evidence="1">
    <location>
        <begin position="1"/>
        <end position="27"/>
    </location>
</feature>
<dbReference type="EMBL" id="CP019082">
    <property type="protein sequence ID" value="APW62695.1"/>
    <property type="molecule type" value="Genomic_DNA"/>
</dbReference>
<dbReference type="RefSeq" id="WP_083713190.1">
    <property type="nucleotide sequence ID" value="NZ_CP019082.1"/>
</dbReference>
<organism evidence="3 4">
    <name type="scientific">Paludisphaera borealis</name>
    <dbReference type="NCBI Taxonomy" id="1387353"/>
    <lineage>
        <taxon>Bacteria</taxon>
        <taxon>Pseudomonadati</taxon>
        <taxon>Planctomycetota</taxon>
        <taxon>Planctomycetia</taxon>
        <taxon>Isosphaerales</taxon>
        <taxon>Isosphaeraceae</taxon>
        <taxon>Paludisphaera</taxon>
    </lineage>
</organism>
<evidence type="ECO:0000313" key="4">
    <source>
        <dbReference type="Proteomes" id="UP000186309"/>
    </source>
</evidence>
<sequence>MRPWCIVCGRSLLFAAAVCLTGSAAQAGGAVSAGQIESFLGLSSGALDGVGDGPAINGSAIQTTFSAIAGQVLSFQYQFLTNEDPTAGLNLVNDFAFVTLNSQDPTSLADVASTTFSSSSTPFSLGSSILSFTMTLADAGLYTLGIGVVNVTDDTYPSGLLVDNLKLDSTLLPNGGFDGPWTGFSFMAIGNTSIVGADYGAPVPQGTQQALLSAAAVPEPTSMVSLGFGALLILFKARRRSNA</sequence>
<proteinExistence type="predicted"/>
<protein>
    <recommendedName>
        <fullName evidence="2">Ice-binding protein C-terminal domain-containing protein</fullName>
    </recommendedName>
</protein>
<dbReference type="Pfam" id="PF07589">
    <property type="entry name" value="PEP-CTERM"/>
    <property type="match status" value="1"/>
</dbReference>
<dbReference type="Proteomes" id="UP000186309">
    <property type="component" value="Chromosome"/>
</dbReference>
<evidence type="ECO:0000259" key="2">
    <source>
        <dbReference type="Pfam" id="PF07589"/>
    </source>
</evidence>
<dbReference type="KEGG" id="pbor:BSF38_04246"/>
<keyword evidence="4" id="KW-1185">Reference proteome</keyword>
<dbReference type="AlphaFoldDB" id="A0A1U7CUT5"/>
<keyword evidence="1" id="KW-0732">Signal</keyword>
<feature type="domain" description="Ice-binding protein C-terminal" evidence="2">
    <location>
        <begin position="216"/>
        <end position="240"/>
    </location>
</feature>
<evidence type="ECO:0000256" key="1">
    <source>
        <dbReference type="SAM" id="SignalP"/>
    </source>
</evidence>
<feature type="chain" id="PRO_5013092369" description="Ice-binding protein C-terminal domain-containing protein" evidence="1">
    <location>
        <begin position="28"/>
        <end position="243"/>
    </location>
</feature>
<dbReference type="InterPro" id="IPR013424">
    <property type="entry name" value="Ice-binding_C"/>
</dbReference>
<dbReference type="OrthoDB" id="283922at2"/>
<evidence type="ECO:0000313" key="3">
    <source>
        <dbReference type="EMBL" id="APW62695.1"/>
    </source>
</evidence>
<reference evidence="4" key="1">
    <citation type="submission" date="2016-12" db="EMBL/GenBank/DDBJ databases">
        <title>Comparative genomics of four Isosphaeraceae planctomycetes: a common pool of plasmids and glycoside hydrolase genes.</title>
        <authorList>
            <person name="Ivanova A."/>
        </authorList>
    </citation>
    <scope>NUCLEOTIDE SEQUENCE [LARGE SCALE GENOMIC DNA]</scope>
    <source>
        <strain evidence="4">PX4</strain>
    </source>
</reference>
<gene>
    <name evidence="3" type="ORF">BSF38_04246</name>
</gene>
<accession>A0A1U7CUT5</accession>